<name>A0A6A5G5B9_CAERE</name>
<dbReference type="KEGG" id="crq:GCK72_016765"/>
<dbReference type="PANTHER" id="PTHR21503:SF53">
    <property type="entry name" value="F-BOX ASSOCIATED DOMAIN-CONTAINING PROTEIN-RELATED"/>
    <property type="match status" value="1"/>
</dbReference>
<protein>
    <submittedName>
        <fullName evidence="3">Uncharacterized protein</fullName>
    </submittedName>
</protein>
<dbReference type="GeneID" id="78776394"/>
<dbReference type="Proteomes" id="UP000483820">
    <property type="component" value="Chromosome V"/>
</dbReference>
<feature type="domain" description="Sdz-33 F-box" evidence="2">
    <location>
        <begin position="178"/>
        <end position="242"/>
    </location>
</feature>
<evidence type="ECO:0000313" key="3">
    <source>
        <dbReference type="EMBL" id="KAF1750218.1"/>
    </source>
</evidence>
<evidence type="ECO:0000313" key="4">
    <source>
        <dbReference type="Proteomes" id="UP000483820"/>
    </source>
</evidence>
<dbReference type="RefSeq" id="XP_053580587.1">
    <property type="nucleotide sequence ID" value="XM_053731674.1"/>
</dbReference>
<accession>A0A6A5G5B9</accession>
<feature type="domain" description="F-box" evidence="1">
    <location>
        <begin position="4"/>
        <end position="33"/>
    </location>
</feature>
<proteinExistence type="predicted"/>
<dbReference type="PANTHER" id="PTHR21503">
    <property type="entry name" value="F-BOX-CONTAINING HYPOTHETICAL PROTEIN C.ELEGANS"/>
    <property type="match status" value="1"/>
</dbReference>
<sequence>MLAIKEVLSEVTPLDLINFSMVSRKTRLIARHFSKQPPISKYVLILDIYEPPSVQIFHGEVLYAYEIVSYKTENLGRLREEDEIIKYSKYSEDTITEFKNYVEYAMEVFNWPVNQLYFNFDELDDKSHSIIDWLKFRVLSTKHCSLFGNRVSDDYVSYFLENVEVHRHLCLGSTMSDNFQLKVPKIIEDLKICKSNFITFDQLSSFNCVSIHLSQTSISNKELNQFFKNWMTSKSNQNLQDLFIGIKDLESLETIFKLPHEVIDPGTVRTLYRYNHPIPVAGGIDIKRDDGSVATCYTQVCIGSLYLAMLVHLNF</sequence>
<dbReference type="Pfam" id="PF00646">
    <property type="entry name" value="F-box"/>
    <property type="match status" value="1"/>
</dbReference>
<dbReference type="InterPro" id="IPR001810">
    <property type="entry name" value="F-box_dom"/>
</dbReference>
<dbReference type="CTD" id="78776394"/>
<dbReference type="AlphaFoldDB" id="A0A6A5G5B9"/>
<dbReference type="Pfam" id="PF07735">
    <property type="entry name" value="FBA_2"/>
    <property type="match status" value="1"/>
</dbReference>
<gene>
    <name evidence="3" type="ORF">GCK72_016765</name>
</gene>
<evidence type="ECO:0000259" key="2">
    <source>
        <dbReference type="Pfam" id="PF07735"/>
    </source>
</evidence>
<organism evidence="3 4">
    <name type="scientific">Caenorhabditis remanei</name>
    <name type="common">Caenorhabditis vulgaris</name>
    <dbReference type="NCBI Taxonomy" id="31234"/>
    <lineage>
        <taxon>Eukaryota</taxon>
        <taxon>Metazoa</taxon>
        <taxon>Ecdysozoa</taxon>
        <taxon>Nematoda</taxon>
        <taxon>Chromadorea</taxon>
        <taxon>Rhabditida</taxon>
        <taxon>Rhabditina</taxon>
        <taxon>Rhabditomorpha</taxon>
        <taxon>Rhabditoidea</taxon>
        <taxon>Rhabditidae</taxon>
        <taxon>Peloderinae</taxon>
        <taxon>Caenorhabditis</taxon>
    </lineage>
</organism>
<dbReference type="InterPro" id="IPR012885">
    <property type="entry name" value="F-box_Sdz-33"/>
</dbReference>
<dbReference type="EMBL" id="WUAV01000005">
    <property type="protein sequence ID" value="KAF1750218.1"/>
    <property type="molecule type" value="Genomic_DNA"/>
</dbReference>
<reference evidence="3 4" key="1">
    <citation type="submission" date="2019-12" db="EMBL/GenBank/DDBJ databases">
        <title>Chromosome-level assembly of the Caenorhabditis remanei genome.</title>
        <authorList>
            <person name="Teterina A.A."/>
            <person name="Willis J.H."/>
            <person name="Phillips P.C."/>
        </authorList>
    </citation>
    <scope>NUCLEOTIDE SEQUENCE [LARGE SCALE GENOMIC DNA]</scope>
    <source>
        <strain evidence="3 4">PX506</strain>
        <tissue evidence="3">Whole organism</tissue>
    </source>
</reference>
<evidence type="ECO:0000259" key="1">
    <source>
        <dbReference type="Pfam" id="PF00646"/>
    </source>
</evidence>
<comment type="caution">
    <text evidence="3">The sequence shown here is derived from an EMBL/GenBank/DDBJ whole genome shotgun (WGS) entry which is preliminary data.</text>
</comment>